<dbReference type="GO" id="GO:0043565">
    <property type="term" value="F:sequence-specific DNA binding"/>
    <property type="evidence" value="ECO:0007669"/>
    <property type="project" value="TreeGrafter"/>
</dbReference>
<evidence type="ECO:0000259" key="5">
    <source>
        <dbReference type="PROSITE" id="PS50931"/>
    </source>
</evidence>
<dbReference type="PRINTS" id="PR00039">
    <property type="entry name" value="HTHLYSR"/>
</dbReference>
<dbReference type="PROSITE" id="PS50931">
    <property type="entry name" value="HTH_LYSR"/>
    <property type="match status" value="1"/>
</dbReference>
<dbReference type="InterPro" id="IPR058163">
    <property type="entry name" value="LysR-type_TF_proteobact-type"/>
</dbReference>
<organism evidence="6 7">
    <name type="scientific">Marinobacter salinus</name>
    <dbReference type="NCBI Taxonomy" id="1874317"/>
    <lineage>
        <taxon>Bacteria</taxon>
        <taxon>Pseudomonadati</taxon>
        <taxon>Pseudomonadota</taxon>
        <taxon>Gammaproteobacteria</taxon>
        <taxon>Pseudomonadales</taxon>
        <taxon>Marinobacteraceae</taxon>
        <taxon>Marinobacter</taxon>
    </lineage>
</organism>
<dbReference type="Pfam" id="PF03466">
    <property type="entry name" value="LysR_substrate"/>
    <property type="match status" value="1"/>
</dbReference>
<dbReference type="PANTHER" id="PTHR30537:SF79">
    <property type="entry name" value="TRANSCRIPTIONAL REGULATOR-RELATED"/>
    <property type="match status" value="1"/>
</dbReference>
<dbReference type="InterPro" id="IPR036388">
    <property type="entry name" value="WH-like_DNA-bd_sf"/>
</dbReference>
<dbReference type="AlphaFoldDB" id="A0A1D9GJC0"/>
<dbReference type="InterPro" id="IPR000847">
    <property type="entry name" value="LysR_HTH_N"/>
</dbReference>
<dbReference type="STRING" id="1874317.BKP64_05795"/>
<reference evidence="6 7" key="1">
    <citation type="submission" date="2016-10" db="EMBL/GenBank/DDBJ databases">
        <title>Marinobacter salinus sp. nov., a moderately halophilic bacterium isolated from a tidal flat environment.</title>
        <authorList>
            <person name="Park S.-J."/>
        </authorList>
    </citation>
    <scope>NUCLEOTIDE SEQUENCE [LARGE SCALE GENOMIC DNA]</scope>
    <source>
        <strain evidence="6 7">Hb8</strain>
    </source>
</reference>
<dbReference type="KEGG" id="msq:BKP64_05795"/>
<evidence type="ECO:0000256" key="1">
    <source>
        <dbReference type="ARBA" id="ARBA00009437"/>
    </source>
</evidence>
<comment type="similarity">
    <text evidence="1">Belongs to the LysR transcriptional regulatory family.</text>
</comment>
<protein>
    <recommendedName>
        <fullName evidence="5">HTH lysR-type domain-containing protein</fullName>
    </recommendedName>
</protein>
<dbReference type="SUPFAM" id="SSF53850">
    <property type="entry name" value="Periplasmic binding protein-like II"/>
    <property type="match status" value="1"/>
</dbReference>
<evidence type="ECO:0000313" key="6">
    <source>
        <dbReference type="EMBL" id="AOY87723.1"/>
    </source>
</evidence>
<dbReference type="InterPro" id="IPR036390">
    <property type="entry name" value="WH_DNA-bd_sf"/>
</dbReference>
<dbReference type="OrthoDB" id="5877876at2"/>
<proteinExistence type="inferred from homology"/>
<evidence type="ECO:0000256" key="3">
    <source>
        <dbReference type="ARBA" id="ARBA00023125"/>
    </source>
</evidence>
<name>A0A1D9GJC0_9GAMM</name>
<dbReference type="Gene3D" id="1.10.10.10">
    <property type="entry name" value="Winged helix-like DNA-binding domain superfamily/Winged helix DNA-binding domain"/>
    <property type="match status" value="1"/>
</dbReference>
<keyword evidence="4" id="KW-0804">Transcription</keyword>
<dbReference type="RefSeq" id="WP_070967189.1">
    <property type="nucleotide sequence ID" value="NZ_CP017715.1"/>
</dbReference>
<dbReference type="Proteomes" id="UP000177445">
    <property type="component" value="Chromosome"/>
</dbReference>
<dbReference type="GO" id="GO:0003700">
    <property type="term" value="F:DNA-binding transcription factor activity"/>
    <property type="evidence" value="ECO:0007669"/>
    <property type="project" value="InterPro"/>
</dbReference>
<dbReference type="InterPro" id="IPR005119">
    <property type="entry name" value="LysR_subst-bd"/>
</dbReference>
<dbReference type="GO" id="GO:0006351">
    <property type="term" value="P:DNA-templated transcription"/>
    <property type="evidence" value="ECO:0007669"/>
    <property type="project" value="TreeGrafter"/>
</dbReference>
<dbReference type="Gene3D" id="3.40.190.10">
    <property type="entry name" value="Periplasmic binding protein-like II"/>
    <property type="match status" value="2"/>
</dbReference>
<dbReference type="Pfam" id="PF00126">
    <property type="entry name" value="HTH_1"/>
    <property type="match status" value="1"/>
</dbReference>
<evidence type="ECO:0000256" key="2">
    <source>
        <dbReference type="ARBA" id="ARBA00023015"/>
    </source>
</evidence>
<keyword evidence="7" id="KW-1185">Reference proteome</keyword>
<evidence type="ECO:0000256" key="4">
    <source>
        <dbReference type="ARBA" id="ARBA00023163"/>
    </source>
</evidence>
<dbReference type="EMBL" id="CP017715">
    <property type="protein sequence ID" value="AOY87723.1"/>
    <property type="molecule type" value="Genomic_DNA"/>
</dbReference>
<accession>A0A1D9GJC0</accession>
<keyword evidence="3" id="KW-0238">DNA-binding</keyword>
<dbReference type="PANTHER" id="PTHR30537">
    <property type="entry name" value="HTH-TYPE TRANSCRIPTIONAL REGULATOR"/>
    <property type="match status" value="1"/>
</dbReference>
<dbReference type="SUPFAM" id="SSF46785">
    <property type="entry name" value="Winged helix' DNA-binding domain"/>
    <property type="match status" value="1"/>
</dbReference>
<keyword evidence="2" id="KW-0805">Transcription regulation</keyword>
<feature type="domain" description="HTH lysR-type" evidence="5">
    <location>
        <begin position="8"/>
        <end position="65"/>
    </location>
</feature>
<gene>
    <name evidence="6" type="ORF">BKP64_05795</name>
</gene>
<evidence type="ECO:0000313" key="7">
    <source>
        <dbReference type="Proteomes" id="UP000177445"/>
    </source>
</evidence>
<dbReference type="CDD" id="cd08432">
    <property type="entry name" value="PBP2_GcdR_TrpI_HvrB_AmpR_like"/>
    <property type="match status" value="1"/>
</dbReference>
<sequence length="296" mass="33537">MNKLKRLPPIHTISAFESVARLGSFTAAADELNLGQSAISKQIKTLEEQTRTPLFMRHARGVELTHAGKELLNSVQPALHQLSSGIEQVRQRHDANTVTVIATHAVAHYWLFPRVIEFNRIHPEITVSIRSDNAIDASKVTEYDFGILYGEGRWTFLDKVSLFAESVYPVCHPELKVEDPKQPGDLAHMPLIELDSAEWDCIGWYDWFRSFGVEYQSAENSLTFNQVTLAYEAARQGLGIALGWHFMVKEDLRSNTLKRVGSFVFESGKRDYLVHSTLSSLKPSAHIFREWLLTSL</sequence>
<dbReference type="FunFam" id="1.10.10.10:FF:000001">
    <property type="entry name" value="LysR family transcriptional regulator"/>
    <property type="match status" value="1"/>
</dbReference>